<proteinExistence type="predicted"/>
<evidence type="ECO:0000313" key="2">
    <source>
        <dbReference type="EMBL" id="KAF3841597.1"/>
    </source>
</evidence>
<feature type="compositionally biased region" description="Pro residues" evidence="1">
    <location>
        <begin position="250"/>
        <end position="267"/>
    </location>
</feature>
<reference evidence="2 3" key="1">
    <citation type="submission" date="2020-03" db="EMBL/GenBank/DDBJ databases">
        <title>Dissostichus mawsoni Genome sequencing and assembly.</title>
        <authorList>
            <person name="Park H."/>
        </authorList>
    </citation>
    <scope>NUCLEOTIDE SEQUENCE [LARGE SCALE GENOMIC DNA]</scope>
    <source>
        <strain evidence="2">DM0001</strain>
        <tissue evidence="2">Muscle</tissue>
    </source>
</reference>
<evidence type="ECO:0000256" key="1">
    <source>
        <dbReference type="SAM" id="MobiDB-lite"/>
    </source>
</evidence>
<dbReference type="AlphaFoldDB" id="A0A7J5XYJ7"/>
<feature type="compositionally biased region" description="Basic and acidic residues" evidence="1">
    <location>
        <begin position="203"/>
        <end position="213"/>
    </location>
</feature>
<feature type="compositionally biased region" description="Basic and acidic residues" evidence="1">
    <location>
        <begin position="15"/>
        <end position="27"/>
    </location>
</feature>
<keyword evidence="3" id="KW-1185">Reference proteome</keyword>
<protein>
    <recommendedName>
        <fullName evidence="4">Ubiquitin-like domain-containing protein</fullName>
    </recommendedName>
</protein>
<accession>A0A7J5XYJ7</accession>
<organism evidence="2 3">
    <name type="scientific">Dissostichus mawsoni</name>
    <name type="common">Antarctic cod</name>
    <dbReference type="NCBI Taxonomy" id="36200"/>
    <lineage>
        <taxon>Eukaryota</taxon>
        <taxon>Metazoa</taxon>
        <taxon>Chordata</taxon>
        <taxon>Craniata</taxon>
        <taxon>Vertebrata</taxon>
        <taxon>Euteleostomi</taxon>
        <taxon>Actinopterygii</taxon>
        <taxon>Neopterygii</taxon>
        <taxon>Teleostei</taxon>
        <taxon>Neoteleostei</taxon>
        <taxon>Acanthomorphata</taxon>
        <taxon>Eupercaria</taxon>
        <taxon>Perciformes</taxon>
        <taxon>Notothenioidei</taxon>
        <taxon>Nototheniidae</taxon>
        <taxon>Dissostichus</taxon>
    </lineage>
</organism>
<evidence type="ECO:0000313" key="3">
    <source>
        <dbReference type="Proteomes" id="UP000518266"/>
    </source>
</evidence>
<dbReference type="EMBL" id="JAAKFY010000019">
    <property type="protein sequence ID" value="KAF3841597.1"/>
    <property type="molecule type" value="Genomic_DNA"/>
</dbReference>
<feature type="region of interest" description="Disordered" evidence="1">
    <location>
        <begin position="163"/>
        <end position="267"/>
    </location>
</feature>
<name>A0A7J5XYJ7_DISMA</name>
<dbReference type="OrthoDB" id="1431934at2759"/>
<gene>
    <name evidence="2" type="ORF">F7725_023548</name>
</gene>
<dbReference type="Proteomes" id="UP000518266">
    <property type="component" value="Unassembled WGS sequence"/>
</dbReference>
<comment type="caution">
    <text evidence="2">The sequence shown here is derived from an EMBL/GenBank/DDBJ whole genome shotgun (WGS) entry which is preliminary data.</text>
</comment>
<feature type="region of interest" description="Disordered" evidence="1">
    <location>
        <begin position="77"/>
        <end position="114"/>
    </location>
</feature>
<feature type="region of interest" description="Disordered" evidence="1">
    <location>
        <begin position="1"/>
        <end position="41"/>
    </location>
</feature>
<evidence type="ECO:0008006" key="4">
    <source>
        <dbReference type="Google" id="ProtNLM"/>
    </source>
</evidence>
<sequence>MPDPMTPLLARGKRDRIASEERERIDRCSYQTPQQQHAGHRRGRHRLIGCLTGADVTEDSRARVHLYMPHLHRTLTLDRRKRSSANEGSPDGSPDSTFTTCRGAESQRHSVPPLLTAVPPGVRCRALLSGLISSIRTRYLPGVRPELLRVLFAGRELRSTSTLQVRNLHPAGEEPQVRNLHPAGEEPQVRNLHPAGEGTSGEENLHPAGEEPQVRGTSTLQVRNLHPAGENLRKVTSRSRAPSMWSSPLLTPPPPSPLLTPPPPSPF</sequence>